<dbReference type="FunFam" id="1.10.3720.10:FF:000003">
    <property type="entry name" value="Aliphatic sulfonate ABC transporter permease"/>
    <property type="match status" value="1"/>
</dbReference>
<protein>
    <submittedName>
        <fullName evidence="9">ABC transporter permease</fullName>
    </submittedName>
</protein>
<dbReference type="Pfam" id="PF00528">
    <property type="entry name" value="BPD_transp_1"/>
    <property type="match status" value="1"/>
</dbReference>
<evidence type="ECO:0000256" key="1">
    <source>
        <dbReference type="ARBA" id="ARBA00004651"/>
    </source>
</evidence>
<feature type="transmembrane region" description="Helical" evidence="7">
    <location>
        <begin position="56"/>
        <end position="75"/>
    </location>
</feature>
<accession>A0AAW4LD99</accession>
<keyword evidence="6 7" id="KW-0472">Membrane</keyword>
<feature type="transmembrane region" description="Helical" evidence="7">
    <location>
        <begin position="178"/>
        <end position="200"/>
    </location>
</feature>
<dbReference type="PROSITE" id="PS50928">
    <property type="entry name" value="ABC_TM1"/>
    <property type="match status" value="1"/>
</dbReference>
<dbReference type="AlphaFoldDB" id="A0AAW4LD99"/>
<feature type="domain" description="ABC transmembrane type-1" evidence="8">
    <location>
        <begin position="49"/>
        <end position="229"/>
    </location>
</feature>
<reference evidence="9 10" key="1">
    <citation type="submission" date="2021-05" db="EMBL/GenBank/DDBJ databases">
        <title>The draft genome of Geobacter pelophilus DSM 12255.</title>
        <authorList>
            <person name="Xu Z."/>
            <person name="Masuda Y."/>
            <person name="Itoh H."/>
            <person name="Senoo K."/>
        </authorList>
    </citation>
    <scope>NUCLEOTIDE SEQUENCE [LARGE SCALE GENOMIC DNA]</scope>
    <source>
        <strain evidence="9 10">DSM 12255</strain>
    </source>
</reference>
<dbReference type="InterPro" id="IPR035906">
    <property type="entry name" value="MetI-like_sf"/>
</dbReference>
<gene>
    <name evidence="9" type="ORF">KI809_16220</name>
</gene>
<evidence type="ECO:0000256" key="3">
    <source>
        <dbReference type="ARBA" id="ARBA00022475"/>
    </source>
</evidence>
<evidence type="ECO:0000256" key="7">
    <source>
        <dbReference type="RuleBase" id="RU363032"/>
    </source>
</evidence>
<keyword evidence="4 7" id="KW-0812">Transmembrane</keyword>
<organism evidence="9 10">
    <name type="scientific">Geoanaerobacter pelophilus</name>
    <dbReference type="NCBI Taxonomy" id="60036"/>
    <lineage>
        <taxon>Bacteria</taxon>
        <taxon>Pseudomonadati</taxon>
        <taxon>Thermodesulfobacteriota</taxon>
        <taxon>Desulfuromonadia</taxon>
        <taxon>Geobacterales</taxon>
        <taxon>Geobacteraceae</taxon>
        <taxon>Geoanaerobacter</taxon>
    </lineage>
</organism>
<comment type="subcellular location">
    <subcellularLocation>
        <location evidence="1 7">Cell membrane</location>
        <topology evidence="1 7">Multi-pass membrane protein</topology>
    </subcellularLocation>
</comment>
<proteinExistence type="inferred from homology"/>
<keyword evidence="10" id="KW-1185">Reference proteome</keyword>
<comment type="caution">
    <text evidence="9">The sequence shown here is derived from an EMBL/GenBank/DDBJ whole genome shotgun (WGS) entry which is preliminary data.</text>
</comment>
<dbReference type="CDD" id="cd06261">
    <property type="entry name" value="TM_PBP2"/>
    <property type="match status" value="1"/>
</dbReference>
<evidence type="ECO:0000256" key="6">
    <source>
        <dbReference type="ARBA" id="ARBA00023136"/>
    </source>
</evidence>
<name>A0AAW4LD99_9BACT</name>
<evidence type="ECO:0000313" key="10">
    <source>
        <dbReference type="Proteomes" id="UP000811899"/>
    </source>
</evidence>
<evidence type="ECO:0000313" key="9">
    <source>
        <dbReference type="EMBL" id="MBT0665857.1"/>
    </source>
</evidence>
<dbReference type="EMBL" id="JAHCVJ010000007">
    <property type="protein sequence ID" value="MBT0665857.1"/>
    <property type="molecule type" value="Genomic_DNA"/>
</dbReference>
<dbReference type="SUPFAM" id="SSF161098">
    <property type="entry name" value="MetI-like"/>
    <property type="match status" value="1"/>
</dbReference>
<dbReference type="Proteomes" id="UP000811899">
    <property type="component" value="Unassembled WGS sequence"/>
</dbReference>
<keyword evidence="2 7" id="KW-0813">Transport</keyword>
<feature type="transmembrane region" description="Helical" evidence="7">
    <location>
        <begin position="212"/>
        <end position="232"/>
    </location>
</feature>
<dbReference type="InterPro" id="IPR000515">
    <property type="entry name" value="MetI-like"/>
</dbReference>
<comment type="similarity">
    <text evidence="7">Belongs to the binding-protein-dependent transport system permease family.</text>
</comment>
<evidence type="ECO:0000256" key="2">
    <source>
        <dbReference type="ARBA" id="ARBA00022448"/>
    </source>
</evidence>
<feature type="transmembrane region" description="Helical" evidence="7">
    <location>
        <begin position="115"/>
        <end position="134"/>
    </location>
</feature>
<evidence type="ECO:0000256" key="5">
    <source>
        <dbReference type="ARBA" id="ARBA00022989"/>
    </source>
</evidence>
<evidence type="ECO:0000259" key="8">
    <source>
        <dbReference type="PROSITE" id="PS50928"/>
    </source>
</evidence>
<evidence type="ECO:0000256" key="4">
    <source>
        <dbReference type="ARBA" id="ARBA00022692"/>
    </source>
</evidence>
<keyword evidence="3" id="KW-1003">Cell membrane</keyword>
<dbReference type="RefSeq" id="WP_214172625.1">
    <property type="nucleotide sequence ID" value="NZ_JAHCVJ010000007.1"/>
</dbReference>
<dbReference type="PANTHER" id="PTHR30151">
    <property type="entry name" value="ALKANE SULFONATE ABC TRANSPORTER-RELATED, MEMBRANE SUBUNIT"/>
    <property type="match status" value="1"/>
</dbReference>
<dbReference type="PANTHER" id="PTHR30151:SF0">
    <property type="entry name" value="ABC TRANSPORTER PERMEASE PROTEIN MJ0413-RELATED"/>
    <property type="match status" value="1"/>
</dbReference>
<dbReference type="GO" id="GO:0042918">
    <property type="term" value="P:alkanesulfonate transmembrane transport"/>
    <property type="evidence" value="ECO:0007669"/>
    <property type="project" value="UniProtKB-ARBA"/>
</dbReference>
<sequence>MFSPFVIALLLWGGLSAAGKINPFILPPPISVLRALVEALASGELLQGTISSLGRVGTGFGISLITAIPLGVLVGSSPGVRNFVAPLLNFLRPIPPLAWIPLAILWFGIGNGPSYFLTMIASFFPILTNTITGVENVSKQHLAVAHCFQASRTSILWDIIIPSSLPMLISGVRTGFGFAWMAVVAAEMIATRSGLGYLIYTSQDLLKTDRVLVGMLVIGLIGMLADTLLVWLHKRLVHWV</sequence>
<dbReference type="Gene3D" id="1.10.3720.10">
    <property type="entry name" value="MetI-like"/>
    <property type="match status" value="1"/>
</dbReference>
<dbReference type="GO" id="GO:0005886">
    <property type="term" value="C:plasma membrane"/>
    <property type="evidence" value="ECO:0007669"/>
    <property type="project" value="UniProtKB-SubCell"/>
</dbReference>
<keyword evidence="5 7" id="KW-1133">Transmembrane helix</keyword>
<feature type="transmembrane region" description="Helical" evidence="7">
    <location>
        <begin position="87"/>
        <end position="109"/>
    </location>
</feature>